<sequence length="197" mass="23011">MKNVLIINGHQYYDVVALGELTKKYVNKADEFLKNNNFEVKHTHIEKGYDIEEEGKKFKWADYIILQFPVYWMGLPWITKKYFDEVLVQGVQYANDGRSRTDASKTYGSGGLLQGKKYMLSLTYNCPFCEFDNKNGFFDGLSLDQAHISTHKIFQFCGLKPLKTYSVHDIFKDDLDINLELKKFTNILQTNFNIEKE</sequence>
<comment type="similarity">
    <text evidence="4">Belongs to the oxidoreductase MdaB family.</text>
</comment>
<dbReference type="AlphaFoldDB" id="A0A1P8KM00"/>
<proteinExistence type="inferred from homology"/>
<accession>A0A1P8KM00</accession>
<dbReference type="Gene3D" id="3.40.50.360">
    <property type="match status" value="1"/>
</dbReference>
<dbReference type="OrthoDB" id="9798454at2"/>
<dbReference type="STRING" id="1850254.LPB137_06830"/>
<reference evidence="6 7" key="1">
    <citation type="submission" date="2017-01" db="EMBL/GenBank/DDBJ databases">
        <title>Genome sequencing of Arcobacter sp. LPB0137.</title>
        <authorList>
            <person name="Lee G.-W."/>
            <person name="Yi H."/>
        </authorList>
    </citation>
    <scope>NUCLEOTIDE SEQUENCE [LARGE SCALE GENOMIC DNA]</scope>
    <source>
        <strain evidence="6 7">LPB0137</strain>
    </source>
</reference>
<keyword evidence="3" id="KW-0274">FAD</keyword>
<name>A0A1P8KM00_9BACT</name>
<protein>
    <submittedName>
        <fullName evidence="6">Flavodoxin</fullName>
    </submittedName>
</protein>
<dbReference type="PANTHER" id="PTHR46305">
    <property type="match status" value="1"/>
</dbReference>
<dbReference type="InterPro" id="IPR003680">
    <property type="entry name" value="Flavodoxin_fold"/>
</dbReference>
<keyword evidence="2" id="KW-0285">Flavoprotein</keyword>
<dbReference type="InterPro" id="IPR052397">
    <property type="entry name" value="NADPH-QR_MdaB"/>
</dbReference>
<gene>
    <name evidence="6" type="ORF">LPB137_06830</name>
</gene>
<dbReference type="SUPFAM" id="SSF52218">
    <property type="entry name" value="Flavoproteins"/>
    <property type="match status" value="1"/>
</dbReference>
<dbReference type="RefSeq" id="WP_076086155.1">
    <property type="nucleotide sequence ID" value="NZ_CP019070.1"/>
</dbReference>
<feature type="domain" description="Flavodoxin-like fold" evidence="5">
    <location>
        <begin position="2"/>
        <end position="171"/>
    </location>
</feature>
<evidence type="ECO:0000313" key="7">
    <source>
        <dbReference type="Proteomes" id="UP000186074"/>
    </source>
</evidence>
<evidence type="ECO:0000256" key="2">
    <source>
        <dbReference type="ARBA" id="ARBA00022630"/>
    </source>
</evidence>
<evidence type="ECO:0000313" key="6">
    <source>
        <dbReference type="EMBL" id="APW65580.1"/>
    </source>
</evidence>
<dbReference type="Proteomes" id="UP000186074">
    <property type="component" value="Chromosome"/>
</dbReference>
<dbReference type="EMBL" id="CP019070">
    <property type="protein sequence ID" value="APW65580.1"/>
    <property type="molecule type" value="Genomic_DNA"/>
</dbReference>
<dbReference type="Pfam" id="PF02525">
    <property type="entry name" value="Flavodoxin_2"/>
    <property type="match status" value="1"/>
</dbReference>
<organism evidence="6 7">
    <name type="scientific">Poseidonibacter parvus</name>
    <dbReference type="NCBI Taxonomy" id="1850254"/>
    <lineage>
        <taxon>Bacteria</taxon>
        <taxon>Pseudomonadati</taxon>
        <taxon>Campylobacterota</taxon>
        <taxon>Epsilonproteobacteria</taxon>
        <taxon>Campylobacterales</taxon>
        <taxon>Arcobacteraceae</taxon>
        <taxon>Poseidonibacter</taxon>
    </lineage>
</organism>
<comment type="cofactor">
    <cofactor evidence="1">
        <name>FAD</name>
        <dbReference type="ChEBI" id="CHEBI:57692"/>
    </cofactor>
</comment>
<dbReference type="KEGG" id="alp:LPB137_06830"/>
<keyword evidence="7" id="KW-1185">Reference proteome</keyword>
<evidence type="ECO:0000259" key="5">
    <source>
        <dbReference type="Pfam" id="PF02525"/>
    </source>
</evidence>
<evidence type="ECO:0000256" key="4">
    <source>
        <dbReference type="ARBA" id="ARBA00037981"/>
    </source>
</evidence>
<dbReference type="PANTHER" id="PTHR46305:SF3">
    <property type="entry name" value="NADPH:QUINONE OXIDOREDUCTASE MDAB"/>
    <property type="match status" value="1"/>
</dbReference>
<evidence type="ECO:0000256" key="1">
    <source>
        <dbReference type="ARBA" id="ARBA00001974"/>
    </source>
</evidence>
<evidence type="ECO:0000256" key="3">
    <source>
        <dbReference type="ARBA" id="ARBA00022827"/>
    </source>
</evidence>
<dbReference type="InterPro" id="IPR029039">
    <property type="entry name" value="Flavoprotein-like_sf"/>
</dbReference>